<dbReference type="Proteomes" id="UP000567885">
    <property type="component" value="Unassembled WGS sequence"/>
</dbReference>
<evidence type="ECO:0000313" key="3">
    <source>
        <dbReference type="Proteomes" id="UP000567885"/>
    </source>
</evidence>
<feature type="region of interest" description="Disordered" evidence="1">
    <location>
        <begin position="558"/>
        <end position="579"/>
    </location>
</feature>
<proteinExistence type="predicted"/>
<feature type="compositionally biased region" description="Polar residues" evidence="1">
    <location>
        <begin position="99"/>
        <end position="117"/>
    </location>
</feature>
<evidence type="ECO:0000256" key="1">
    <source>
        <dbReference type="SAM" id="MobiDB-lite"/>
    </source>
</evidence>
<feature type="region of interest" description="Disordered" evidence="1">
    <location>
        <begin position="17"/>
        <end position="72"/>
    </location>
</feature>
<keyword evidence="3" id="KW-1185">Reference proteome</keyword>
<name>A0A8H5SXA0_FUSHE</name>
<dbReference type="OrthoDB" id="5103823at2759"/>
<reference evidence="2 3" key="1">
    <citation type="submission" date="2020-05" db="EMBL/GenBank/DDBJ databases">
        <title>Identification and distribution of gene clusters putatively required for synthesis of sphingolipid metabolism inhibitors in phylogenetically diverse species of the filamentous fungus Fusarium.</title>
        <authorList>
            <person name="Kim H.-S."/>
            <person name="Busman M."/>
            <person name="Brown D.W."/>
            <person name="Divon H."/>
            <person name="Uhlig S."/>
            <person name="Proctor R.H."/>
        </authorList>
    </citation>
    <scope>NUCLEOTIDE SEQUENCE [LARGE SCALE GENOMIC DNA]</scope>
    <source>
        <strain evidence="2 3">NRRL 20693</strain>
    </source>
</reference>
<feature type="compositionally biased region" description="Basic and acidic residues" evidence="1">
    <location>
        <begin position="249"/>
        <end position="263"/>
    </location>
</feature>
<dbReference type="AlphaFoldDB" id="A0A8H5SXA0"/>
<comment type="caution">
    <text evidence="2">The sequence shown here is derived from an EMBL/GenBank/DDBJ whole genome shotgun (WGS) entry which is preliminary data.</text>
</comment>
<feature type="compositionally biased region" description="Acidic residues" evidence="1">
    <location>
        <begin position="196"/>
        <end position="211"/>
    </location>
</feature>
<feature type="compositionally biased region" description="Polar residues" evidence="1">
    <location>
        <begin position="264"/>
        <end position="278"/>
    </location>
</feature>
<feature type="compositionally biased region" description="Polar residues" evidence="1">
    <location>
        <begin position="42"/>
        <end position="56"/>
    </location>
</feature>
<accession>A0A8H5SXA0</accession>
<feature type="region of interest" description="Disordered" evidence="1">
    <location>
        <begin position="193"/>
        <end position="215"/>
    </location>
</feature>
<sequence>MENPGYQDKDKLADAKKLAAMFKSGGKHAMSGNKARGDRSRNSSIPMKRQGSSQHQPRAAPPPPGTFNVSRGPLLKTGVDFLNYKAPVGQISPGPAQANAASTQIETKQTPGSINASIPVNIGITPAHENRGNVAKEVKVPASTHSPTKPETPRVSSNVDLLRGLIAAEPIQFVSKSSMETSNMATTFFSLMSQDSDGESGDSPDTEAEEEVGNKSSAIEFLRYTSDELLKLKSKAKNDVLPPDSIVRRTNAEHTNGDMRNTDSKGNTNATRSTSTIGRSKLAAAIGKASSHLKRPQEAGVSRPLTEAKPQATLIQSTITKTNALKVSSEAKAQPGMMQQVMDKFETTEMQAGPKLRHAVVQEVDNNKSQEEAIHRLLDKAEDPQVQAEPEIQIAVGQNSHAKPESVTTQKNQEYAISQEQVRGKTETSMGLDSELLRPQAHGFVPGLRVASLASFEVVLEPTQDADSLAASLLVQALVTPSAVAGNSAHSGPLLGQFITTVPIHLTDGELIPGQSRSQFVVPSAASPTDPMPAQLGTFSASLPFRIAESNISQNHNAMARVSRPRKPTKGLSASMWAK</sequence>
<feature type="region of interest" description="Disordered" evidence="1">
    <location>
        <begin position="94"/>
        <end position="117"/>
    </location>
</feature>
<evidence type="ECO:0000313" key="2">
    <source>
        <dbReference type="EMBL" id="KAF5661660.1"/>
    </source>
</evidence>
<dbReference type="EMBL" id="JAAGWQ010000175">
    <property type="protein sequence ID" value="KAF5661660.1"/>
    <property type="molecule type" value="Genomic_DNA"/>
</dbReference>
<organism evidence="2 3">
    <name type="scientific">Fusarium heterosporum</name>
    <dbReference type="NCBI Taxonomy" id="42747"/>
    <lineage>
        <taxon>Eukaryota</taxon>
        <taxon>Fungi</taxon>
        <taxon>Dikarya</taxon>
        <taxon>Ascomycota</taxon>
        <taxon>Pezizomycotina</taxon>
        <taxon>Sordariomycetes</taxon>
        <taxon>Hypocreomycetidae</taxon>
        <taxon>Hypocreales</taxon>
        <taxon>Nectriaceae</taxon>
        <taxon>Fusarium</taxon>
        <taxon>Fusarium heterosporum species complex</taxon>
    </lineage>
</organism>
<feature type="region of interest" description="Disordered" evidence="1">
    <location>
        <begin position="249"/>
        <end position="308"/>
    </location>
</feature>
<protein>
    <submittedName>
        <fullName evidence="2">Uncharacterized protein</fullName>
    </submittedName>
</protein>
<gene>
    <name evidence="2" type="ORF">FHETE_8308</name>
</gene>